<dbReference type="RefSeq" id="WP_273054415.1">
    <property type="nucleotide sequence ID" value="NZ_CAJWRG010000164.1"/>
</dbReference>
<feature type="domain" description="HTH LytTR-type" evidence="2">
    <location>
        <begin position="202"/>
        <end position="306"/>
    </location>
</feature>
<feature type="transmembrane region" description="Helical" evidence="1">
    <location>
        <begin position="45"/>
        <end position="62"/>
    </location>
</feature>
<dbReference type="InterPro" id="IPR012379">
    <property type="entry name" value="LytTR_MHYE"/>
</dbReference>
<comment type="caution">
    <text evidence="3">The sequence shown here is derived from an EMBL/GenBank/DDBJ whole genome shotgun (WGS) entry which is preliminary data.</text>
</comment>
<dbReference type="Gene3D" id="2.40.50.1020">
    <property type="entry name" value="LytTr DNA-binding domain"/>
    <property type="match status" value="1"/>
</dbReference>
<feature type="transmembrane region" description="Helical" evidence="1">
    <location>
        <begin position="113"/>
        <end position="135"/>
    </location>
</feature>
<sequence length="306" mass="35112">MAAIRDEIPPIAFRFVRGLWQDTAMVTETQHPEIRADARADRRTWFFFALFMVASFFEKSLSDHDDLVRAGSTHPNLPWLSQATSHLVILAMVPFITFMLSRFPFTSDRWRQNLAIHAAATVAFSAVHIFLMVWFRKLLTPLVFGFPYDFGLTDLSLWLYEYRKDVLSYTLIAAIFWMNRVAEQKAMEAEAARSEAKDRHRLTLKSGGRTYFVTADDVIWAKAASNYVEVVTPTKTYLARMTLTELERLLEEAGGHHVRVHRSHIVNLDHVRVITPTGEGDALIELDTGDTVPGSRRYRERYAQTA</sequence>
<name>A0A3B9GY93_9PROT</name>
<evidence type="ECO:0000313" key="4">
    <source>
        <dbReference type="Proteomes" id="UP000259610"/>
    </source>
</evidence>
<dbReference type="PANTHER" id="PTHR37299:SF1">
    <property type="entry name" value="STAGE 0 SPORULATION PROTEIN A HOMOLOG"/>
    <property type="match status" value="1"/>
</dbReference>
<dbReference type="SMART" id="SM00850">
    <property type="entry name" value="LytTR"/>
    <property type="match status" value="1"/>
</dbReference>
<dbReference type="PANTHER" id="PTHR37299">
    <property type="entry name" value="TRANSCRIPTIONAL REGULATOR-RELATED"/>
    <property type="match status" value="1"/>
</dbReference>
<dbReference type="PIRSF" id="PIRSF031767">
    <property type="entry name" value="MHYE_LytTR"/>
    <property type="match status" value="1"/>
</dbReference>
<dbReference type="GO" id="GO:0003677">
    <property type="term" value="F:DNA binding"/>
    <property type="evidence" value="ECO:0007669"/>
    <property type="project" value="InterPro"/>
</dbReference>
<organism evidence="3 4">
    <name type="scientific">Hyphomonas adhaerens</name>
    <dbReference type="NCBI Taxonomy" id="81029"/>
    <lineage>
        <taxon>Bacteria</taxon>
        <taxon>Pseudomonadati</taxon>
        <taxon>Pseudomonadota</taxon>
        <taxon>Alphaproteobacteria</taxon>
        <taxon>Hyphomonadales</taxon>
        <taxon>Hyphomonadaceae</taxon>
        <taxon>Hyphomonas</taxon>
    </lineage>
</organism>
<dbReference type="GO" id="GO:0000156">
    <property type="term" value="F:phosphorelay response regulator activity"/>
    <property type="evidence" value="ECO:0007669"/>
    <property type="project" value="InterPro"/>
</dbReference>
<feature type="transmembrane region" description="Helical" evidence="1">
    <location>
        <begin position="82"/>
        <end position="101"/>
    </location>
</feature>
<gene>
    <name evidence="3" type="ORF">DCG58_09650</name>
</gene>
<dbReference type="AlphaFoldDB" id="A0A3B9GY93"/>
<dbReference type="EMBL" id="DMAN01000212">
    <property type="protein sequence ID" value="HAE27412.1"/>
    <property type="molecule type" value="Genomic_DNA"/>
</dbReference>
<keyword evidence="1" id="KW-0472">Membrane</keyword>
<protein>
    <recommendedName>
        <fullName evidence="2">HTH LytTR-type domain-containing protein</fullName>
    </recommendedName>
</protein>
<reference evidence="3 4" key="1">
    <citation type="journal article" date="2018" name="Nat. Biotechnol.">
        <title>A standardized bacterial taxonomy based on genome phylogeny substantially revises the tree of life.</title>
        <authorList>
            <person name="Parks D.H."/>
            <person name="Chuvochina M."/>
            <person name="Waite D.W."/>
            <person name="Rinke C."/>
            <person name="Skarshewski A."/>
            <person name="Chaumeil P.A."/>
            <person name="Hugenholtz P."/>
        </authorList>
    </citation>
    <scope>NUCLEOTIDE SEQUENCE [LARGE SCALE GENOMIC DNA]</scope>
    <source>
        <strain evidence="3">UBA8733</strain>
    </source>
</reference>
<dbReference type="InterPro" id="IPR007492">
    <property type="entry name" value="LytTR_DNA-bd_dom"/>
</dbReference>
<evidence type="ECO:0000259" key="2">
    <source>
        <dbReference type="PROSITE" id="PS50930"/>
    </source>
</evidence>
<keyword evidence="1" id="KW-0812">Transmembrane</keyword>
<evidence type="ECO:0000256" key="1">
    <source>
        <dbReference type="SAM" id="Phobius"/>
    </source>
</evidence>
<keyword evidence="1" id="KW-1133">Transmembrane helix</keyword>
<accession>A0A3B9GY93</accession>
<proteinExistence type="predicted"/>
<dbReference type="Proteomes" id="UP000259610">
    <property type="component" value="Unassembled WGS sequence"/>
</dbReference>
<dbReference type="PROSITE" id="PS50930">
    <property type="entry name" value="HTH_LYTTR"/>
    <property type="match status" value="1"/>
</dbReference>
<evidence type="ECO:0000313" key="3">
    <source>
        <dbReference type="EMBL" id="HAE27412.1"/>
    </source>
</evidence>
<dbReference type="Pfam" id="PF04397">
    <property type="entry name" value="LytTR"/>
    <property type="match status" value="1"/>
</dbReference>
<dbReference type="InterPro" id="IPR046947">
    <property type="entry name" value="LytR-like"/>
</dbReference>